<sequence>MPSGSYNKATARCCLSSLLAYEQGATYLENEDSTYFQPVTDTVQYDNWTLVFRVLAGSGQETYATWTNTGLHHDHWLGSKDMELGCVSMNASKPCNTLFRSRLLDDWQKLKVKKVRVSLFNNSLQVLNLIFDGRNSDYINWFSPDRVLESPWNDLYPDHYYNSFSLPGIIEHQRHFFINFYYYGCPGDTGWLMVGDKPGDRYVCDWESYASPVILFSTSSGAVTWGSSPTRHQYLRLITWVGRNGQLADRRNNAAVFLLFVPISVVQIPGAVYHKFKGVDVQMPCLSVRTGVRGLSSCVALCQRTATCRAGSYNSAMRRCCVSSLFAYESGVVYEENPNSEYFQVPTDTVEYSNWTMVFRILSGSSQKVYATWNRTGQYDDYLLGRTGMQLGCVTLNGSRACKTLFRSRLLDTWSTAAVKKVRVVLASNGQEVVNLVFNGTGSTYMNWFHPSRILQSPWTDLSTNSSKYNSFSILGIDVHSRRFFINKSYGGCAGDVGWLAVVDDI</sequence>
<organism evidence="1 2">
    <name type="scientific">Pomacea canaliculata</name>
    <name type="common">Golden apple snail</name>
    <dbReference type="NCBI Taxonomy" id="400727"/>
    <lineage>
        <taxon>Eukaryota</taxon>
        <taxon>Metazoa</taxon>
        <taxon>Spiralia</taxon>
        <taxon>Lophotrochozoa</taxon>
        <taxon>Mollusca</taxon>
        <taxon>Gastropoda</taxon>
        <taxon>Caenogastropoda</taxon>
        <taxon>Architaenioglossa</taxon>
        <taxon>Ampullarioidea</taxon>
        <taxon>Ampullariidae</taxon>
        <taxon>Pomacea</taxon>
    </lineage>
</organism>
<dbReference type="OrthoDB" id="6161304at2759"/>
<comment type="caution">
    <text evidence="1">The sequence shown here is derived from an EMBL/GenBank/DDBJ whole genome shotgun (WGS) entry which is preliminary data.</text>
</comment>
<evidence type="ECO:0000313" key="2">
    <source>
        <dbReference type="Proteomes" id="UP000245119"/>
    </source>
</evidence>
<dbReference type="EMBL" id="PZQS01000009">
    <property type="protein sequence ID" value="PVD25273.1"/>
    <property type="molecule type" value="Genomic_DNA"/>
</dbReference>
<gene>
    <name evidence="1" type="ORF">C0Q70_15773</name>
</gene>
<dbReference type="SUPFAM" id="SSF57414">
    <property type="entry name" value="Hairpin loop containing domain-like"/>
    <property type="match status" value="1"/>
</dbReference>
<name>A0A2T7NVT5_POMCA</name>
<reference evidence="1 2" key="1">
    <citation type="submission" date="2018-04" db="EMBL/GenBank/DDBJ databases">
        <title>The genome of golden apple snail Pomacea canaliculata provides insight into stress tolerance and invasive adaptation.</title>
        <authorList>
            <person name="Liu C."/>
            <person name="Liu B."/>
            <person name="Ren Y."/>
            <person name="Zhang Y."/>
            <person name="Wang H."/>
            <person name="Li S."/>
            <person name="Jiang F."/>
            <person name="Yin L."/>
            <person name="Zhang G."/>
            <person name="Qian W."/>
            <person name="Fan W."/>
        </authorList>
    </citation>
    <scope>NUCLEOTIDE SEQUENCE [LARGE SCALE GENOMIC DNA]</scope>
    <source>
        <strain evidence="1">SZHN2017</strain>
        <tissue evidence="1">Muscle</tissue>
    </source>
</reference>
<dbReference type="Proteomes" id="UP000245119">
    <property type="component" value="Linkage Group LG9"/>
</dbReference>
<dbReference type="AlphaFoldDB" id="A0A2T7NVT5"/>
<keyword evidence="2" id="KW-1185">Reference proteome</keyword>
<evidence type="ECO:0000313" key="1">
    <source>
        <dbReference type="EMBL" id="PVD25273.1"/>
    </source>
</evidence>
<evidence type="ECO:0008006" key="3">
    <source>
        <dbReference type="Google" id="ProtNLM"/>
    </source>
</evidence>
<protein>
    <recommendedName>
        <fullName evidence="3">Apple domain-containing protein</fullName>
    </recommendedName>
</protein>
<accession>A0A2T7NVT5</accession>
<proteinExistence type="predicted"/>